<dbReference type="SUPFAM" id="SSF54523">
    <property type="entry name" value="Pili subunits"/>
    <property type="match status" value="1"/>
</dbReference>
<protein>
    <recommendedName>
        <fullName evidence="3">Type II secretion system protein GspG C-terminal domain-containing protein</fullName>
    </recommendedName>
</protein>
<comment type="caution">
    <text evidence="4">The sequence shown here is derived from an EMBL/GenBank/DDBJ whole genome shotgun (WGS) entry which is preliminary data.</text>
</comment>
<reference evidence="4 5" key="1">
    <citation type="submission" date="2017-09" db="EMBL/GenBank/DDBJ databases">
        <title>Depth-based differentiation of microbial function through sediment-hosted aquifers and enrichment of novel symbionts in the deep terrestrial subsurface.</title>
        <authorList>
            <person name="Probst A.J."/>
            <person name="Ladd B."/>
            <person name="Jarett J.K."/>
            <person name="Geller-Mcgrath D.E."/>
            <person name="Sieber C.M."/>
            <person name="Emerson J.B."/>
            <person name="Anantharaman K."/>
            <person name="Thomas B.C."/>
            <person name="Malmstrom R."/>
            <person name="Stieglmeier M."/>
            <person name="Klingl A."/>
            <person name="Woyke T."/>
            <person name="Ryan C.M."/>
            <person name="Banfield J.F."/>
        </authorList>
    </citation>
    <scope>NUCLEOTIDE SEQUENCE [LARGE SCALE GENOMIC DNA]</scope>
    <source>
        <strain evidence="4">CG22_combo_CG10-13_8_21_14_all_39_12</strain>
    </source>
</reference>
<dbReference type="GO" id="GO:0015628">
    <property type="term" value="P:protein secretion by the type II secretion system"/>
    <property type="evidence" value="ECO:0007669"/>
    <property type="project" value="InterPro"/>
</dbReference>
<evidence type="ECO:0000313" key="4">
    <source>
        <dbReference type="EMBL" id="PIP56552.1"/>
    </source>
</evidence>
<keyword evidence="2" id="KW-0812">Transmembrane</keyword>
<dbReference type="InterPro" id="IPR012902">
    <property type="entry name" value="N_methyl_site"/>
</dbReference>
<dbReference type="PROSITE" id="PS00409">
    <property type="entry name" value="PROKAR_NTER_METHYL"/>
    <property type="match status" value="1"/>
</dbReference>
<feature type="transmembrane region" description="Helical" evidence="2">
    <location>
        <begin position="6"/>
        <end position="28"/>
    </location>
</feature>
<dbReference type="PANTHER" id="PTHR30093">
    <property type="entry name" value="GENERAL SECRETION PATHWAY PROTEIN G"/>
    <property type="match status" value="1"/>
</dbReference>
<name>A0A2H0BFU9_UNCKA</name>
<dbReference type="EMBL" id="PCSU01000039">
    <property type="protein sequence ID" value="PIP56552.1"/>
    <property type="molecule type" value="Genomic_DNA"/>
</dbReference>
<accession>A0A2H0BFU9</accession>
<proteinExistence type="predicted"/>
<dbReference type="InterPro" id="IPR013545">
    <property type="entry name" value="T2SS_protein-GspG_C"/>
</dbReference>
<evidence type="ECO:0000313" key="5">
    <source>
        <dbReference type="Proteomes" id="UP000228495"/>
    </source>
</evidence>
<dbReference type="Pfam" id="PF08334">
    <property type="entry name" value="T2SSG"/>
    <property type="match status" value="1"/>
</dbReference>
<organism evidence="4 5">
    <name type="scientific">candidate division WWE3 bacterium CG22_combo_CG10-13_8_21_14_all_39_12</name>
    <dbReference type="NCBI Taxonomy" id="1975094"/>
    <lineage>
        <taxon>Bacteria</taxon>
        <taxon>Katanobacteria</taxon>
    </lineage>
</organism>
<dbReference type="NCBIfam" id="TIGR02532">
    <property type="entry name" value="IV_pilin_GFxxxE"/>
    <property type="match status" value="1"/>
</dbReference>
<dbReference type="GO" id="GO:0015627">
    <property type="term" value="C:type II protein secretion system complex"/>
    <property type="evidence" value="ECO:0007669"/>
    <property type="project" value="InterPro"/>
</dbReference>
<dbReference type="InterPro" id="IPR000983">
    <property type="entry name" value="Bac_GSPG_pilin"/>
</dbReference>
<gene>
    <name evidence="4" type="ORF">COX05_02460</name>
</gene>
<keyword evidence="2" id="KW-0472">Membrane</keyword>
<dbReference type="Pfam" id="PF07963">
    <property type="entry name" value="N_methyl"/>
    <property type="match status" value="1"/>
</dbReference>
<dbReference type="PRINTS" id="PR00813">
    <property type="entry name" value="BCTERIALGSPG"/>
</dbReference>
<dbReference type="AlphaFoldDB" id="A0A2H0BFU9"/>
<feature type="domain" description="Type II secretion system protein GspG C-terminal" evidence="3">
    <location>
        <begin position="32"/>
        <end position="124"/>
    </location>
</feature>
<evidence type="ECO:0000259" key="3">
    <source>
        <dbReference type="Pfam" id="PF08334"/>
    </source>
</evidence>
<dbReference type="Proteomes" id="UP000228495">
    <property type="component" value="Unassembled WGS sequence"/>
</dbReference>
<sequence>MHSPKGFTLIELLVVIVIIGLLAGIGIASYQGSLERSRIGKAQSDVKELFDAVKRYSVLEGHWPPPNNISTVAVWEDAATGLVPEYLESVPVDPWGTPYFYDGSPVSEPGQWQTSVCSAGPDQTFSSHNVVPNGDDICKYYE</sequence>
<dbReference type="Gene3D" id="3.30.700.10">
    <property type="entry name" value="Glycoprotein, Type 4 Pilin"/>
    <property type="match status" value="1"/>
</dbReference>
<dbReference type="InterPro" id="IPR045584">
    <property type="entry name" value="Pilin-like"/>
</dbReference>
<evidence type="ECO:0000256" key="1">
    <source>
        <dbReference type="ARBA" id="ARBA00022481"/>
    </source>
</evidence>
<evidence type="ECO:0000256" key="2">
    <source>
        <dbReference type="SAM" id="Phobius"/>
    </source>
</evidence>
<keyword evidence="1" id="KW-0488">Methylation</keyword>
<keyword evidence="2" id="KW-1133">Transmembrane helix</keyword>